<evidence type="ECO:0000259" key="4">
    <source>
        <dbReference type="Pfam" id="PF10370"/>
    </source>
</evidence>
<dbReference type="PANTHER" id="PTHR42796:SF4">
    <property type="entry name" value="FUMARYLACETOACETATE HYDROLASE DOMAIN-CONTAINING PROTEIN 2A"/>
    <property type="match status" value="1"/>
</dbReference>
<evidence type="ECO:0000256" key="1">
    <source>
        <dbReference type="ARBA" id="ARBA00010211"/>
    </source>
</evidence>
<proteinExistence type="inferred from homology"/>
<feature type="domain" description="Fumarylacetoacetase-like C-terminal" evidence="3">
    <location>
        <begin position="56"/>
        <end position="263"/>
    </location>
</feature>
<dbReference type="AlphaFoldDB" id="A0A381XP80"/>
<dbReference type="GO" id="GO:0019752">
    <property type="term" value="P:carboxylic acid metabolic process"/>
    <property type="evidence" value="ECO:0007669"/>
    <property type="project" value="UniProtKB-ARBA"/>
</dbReference>
<keyword evidence="2" id="KW-0479">Metal-binding</keyword>
<organism evidence="5">
    <name type="scientific">marine metagenome</name>
    <dbReference type="NCBI Taxonomy" id="408172"/>
    <lineage>
        <taxon>unclassified sequences</taxon>
        <taxon>metagenomes</taxon>
        <taxon>ecological metagenomes</taxon>
    </lineage>
</organism>
<gene>
    <name evidence="5" type="ORF">METZ01_LOCUS118871</name>
</gene>
<dbReference type="InterPro" id="IPR036663">
    <property type="entry name" value="Fumarylacetoacetase_C_sf"/>
</dbReference>
<dbReference type="InterPro" id="IPR011234">
    <property type="entry name" value="Fumarylacetoacetase-like_C"/>
</dbReference>
<dbReference type="EMBL" id="UINC01015728">
    <property type="protein sequence ID" value="SVA66017.1"/>
    <property type="molecule type" value="Genomic_DNA"/>
</dbReference>
<reference evidence="5" key="1">
    <citation type="submission" date="2018-05" db="EMBL/GenBank/DDBJ databases">
        <authorList>
            <person name="Lanie J.A."/>
            <person name="Ng W.-L."/>
            <person name="Kazmierczak K.M."/>
            <person name="Andrzejewski T.M."/>
            <person name="Davidsen T.M."/>
            <person name="Wayne K.J."/>
            <person name="Tettelin H."/>
            <person name="Glass J.I."/>
            <person name="Rusch D."/>
            <person name="Podicherti R."/>
            <person name="Tsui H.-C.T."/>
            <person name="Winkler M.E."/>
        </authorList>
    </citation>
    <scope>NUCLEOTIDE SEQUENCE</scope>
</reference>
<dbReference type="Pfam" id="PF10370">
    <property type="entry name" value="Rv2993c-like_N"/>
    <property type="match status" value="1"/>
</dbReference>
<dbReference type="GO" id="GO:0046872">
    <property type="term" value="F:metal ion binding"/>
    <property type="evidence" value="ECO:0007669"/>
    <property type="project" value="UniProtKB-KW"/>
</dbReference>
<sequence>MKIVRFLSDKDESQFGAQHEDGSVTRIEGCIFSEHHDTGDPATVKKLLAPVQPTAVLCIGLNYRKHAEEGGADIPEHPVLFMKMPSTVQNPGDPILLPTKLKSDAVDYECELAVVIGTDCKNVSKADALDHVLGYTCANDVSARDWQKGGGGGQWCRGKTFDTFCPLGPVLVTRDEIPNPNSLGIKTVLNGEVMQDWNTEDMIFDVPTLIEFLSGSTLLAAGTVILTGTPHGVGFARTPPVLLKDGDEITIEIERIGQLTNPVKDE</sequence>
<dbReference type="Pfam" id="PF01557">
    <property type="entry name" value="FAA_hydrolase"/>
    <property type="match status" value="1"/>
</dbReference>
<dbReference type="FunFam" id="3.90.850.10:FF:000002">
    <property type="entry name" value="2-hydroxyhepta-2,4-diene-1,7-dioate isomerase"/>
    <property type="match status" value="1"/>
</dbReference>
<feature type="domain" description="Rv2993c-like N-terminal" evidence="4">
    <location>
        <begin position="1"/>
        <end position="50"/>
    </location>
</feature>
<dbReference type="SUPFAM" id="SSF56529">
    <property type="entry name" value="FAH"/>
    <property type="match status" value="1"/>
</dbReference>
<comment type="similarity">
    <text evidence="1">Belongs to the FAH family.</text>
</comment>
<dbReference type="InterPro" id="IPR051121">
    <property type="entry name" value="FAH"/>
</dbReference>
<dbReference type="PANTHER" id="PTHR42796">
    <property type="entry name" value="FUMARYLACETOACETATE HYDROLASE DOMAIN-CONTAINING PROTEIN 2A-RELATED"/>
    <property type="match status" value="1"/>
</dbReference>
<dbReference type="GO" id="GO:0016853">
    <property type="term" value="F:isomerase activity"/>
    <property type="evidence" value="ECO:0007669"/>
    <property type="project" value="UniProtKB-ARBA"/>
</dbReference>
<dbReference type="Gene3D" id="3.90.850.10">
    <property type="entry name" value="Fumarylacetoacetase-like, C-terminal domain"/>
    <property type="match status" value="1"/>
</dbReference>
<name>A0A381XP80_9ZZZZ</name>
<evidence type="ECO:0000259" key="3">
    <source>
        <dbReference type="Pfam" id="PF01557"/>
    </source>
</evidence>
<evidence type="ECO:0000256" key="2">
    <source>
        <dbReference type="ARBA" id="ARBA00022723"/>
    </source>
</evidence>
<dbReference type="InterPro" id="IPR018833">
    <property type="entry name" value="Rv2993c-like_N"/>
</dbReference>
<protein>
    <submittedName>
        <fullName evidence="5">Uncharacterized protein</fullName>
    </submittedName>
</protein>
<accession>A0A381XP80</accession>
<evidence type="ECO:0000313" key="5">
    <source>
        <dbReference type="EMBL" id="SVA66017.1"/>
    </source>
</evidence>